<dbReference type="AlphaFoldDB" id="A0A6I6MNI5"/>
<evidence type="ECO:0000256" key="1">
    <source>
        <dbReference type="SAM" id="Phobius"/>
    </source>
</evidence>
<keyword evidence="1" id="KW-0472">Membrane</keyword>
<organism evidence="2 3">
    <name type="scientific">Terricaulis silvestris</name>
    <dbReference type="NCBI Taxonomy" id="2686094"/>
    <lineage>
        <taxon>Bacteria</taxon>
        <taxon>Pseudomonadati</taxon>
        <taxon>Pseudomonadota</taxon>
        <taxon>Alphaproteobacteria</taxon>
        <taxon>Caulobacterales</taxon>
        <taxon>Caulobacteraceae</taxon>
        <taxon>Terricaulis</taxon>
    </lineage>
</organism>
<name>A0A6I6MNI5_9CAUL</name>
<sequence length="93" mass="9988">MNVLANAERVLAAVAGLALFTLNDVRMFHWLPRASDPGNGKTHAISLQLFGASEQVYVSLLDVAVRWGLTALTVALCIWAVAETLKPAKTTPN</sequence>
<proteinExistence type="predicted"/>
<evidence type="ECO:0000313" key="2">
    <source>
        <dbReference type="EMBL" id="QGZ94327.1"/>
    </source>
</evidence>
<keyword evidence="3" id="KW-1185">Reference proteome</keyword>
<keyword evidence="1" id="KW-1133">Transmembrane helix</keyword>
<accession>A0A6I6MNI5</accession>
<dbReference type="RefSeq" id="WP_158765276.1">
    <property type="nucleotide sequence ID" value="NZ_CP047045.1"/>
</dbReference>
<gene>
    <name evidence="2" type="ORF">DSM104635_01145</name>
</gene>
<dbReference type="Proteomes" id="UP000431269">
    <property type="component" value="Chromosome"/>
</dbReference>
<reference evidence="3" key="1">
    <citation type="submission" date="2019-12" db="EMBL/GenBank/DDBJ databases">
        <title>Complete genome of Terracaulis silvestris 0127_4.</title>
        <authorList>
            <person name="Vieira S."/>
            <person name="Riedel T."/>
            <person name="Sproer C."/>
            <person name="Pascual J."/>
            <person name="Boedeker C."/>
            <person name="Overmann J."/>
        </authorList>
    </citation>
    <scope>NUCLEOTIDE SEQUENCE [LARGE SCALE GENOMIC DNA]</scope>
    <source>
        <strain evidence="3">0127_4</strain>
    </source>
</reference>
<dbReference type="KEGG" id="tsv:DSM104635_01145"/>
<evidence type="ECO:0000313" key="3">
    <source>
        <dbReference type="Proteomes" id="UP000431269"/>
    </source>
</evidence>
<keyword evidence="1" id="KW-0812">Transmembrane</keyword>
<dbReference type="EMBL" id="CP047045">
    <property type="protein sequence ID" value="QGZ94327.1"/>
    <property type="molecule type" value="Genomic_DNA"/>
</dbReference>
<protein>
    <submittedName>
        <fullName evidence="2">Uncharacterized protein</fullName>
    </submittedName>
</protein>
<feature type="transmembrane region" description="Helical" evidence="1">
    <location>
        <begin position="64"/>
        <end position="82"/>
    </location>
</feature>